<dbReference type="EMBL" id="AMZH03009714">
    <property type="protein sequence ID" value="RRT56253.1"/>
    <property type="molecule type" value="Genomic_DNA"/>
</dbReference>
<reference evidence="1 2" key="1">
    <citation type="journal article" date="2014" name="Agronomy (Basel)">
        <title>A Draft Genome Sequence for Ensete ventricosum, the Drought-Tolerant Tree Against Hunger.</title>
        <authorList>
            <person name="Harrison J."/>
            <person name="Moore K.A."/>
            <person name="Paszkiewicz K."/>
            <person name="Jones T."/>
            <person name="Grant M."/>
            <person name="Ambacheew D."/>
            <person name="Muzemil S."/>
            <person name="Studholme D.J."/>
        </authorList>
    </citation>
    <scope>NUCLEOTIDE SEQUENCE [LARGE SCALE GENOMIC DNA]</scope>
</reference>
<evidence type="ECO:0000313" key="2">
    <source>
        <dbReference type="Proteomes" id="UP000287651"/>
    </source>
</evidence>
<dbReference type="AlphaFoldDB" id="A0A426YX07"/>
<protein>
    <submittedName>
        <fullName evidence="1">Uncharacterized protein</fullName>
    </submittedName>
</protein>
<proteinExistence type="predicted"/>
<organism evidence="1 2">
    <name type="scientific">Ensete ventricosum</name>
    <name type="common">Abyssinian banana</name>
    <name type="synonym">Musa ensete</name>
    <dbReference type="NCBI Taxonomy" id="4639"/>
    <lineage>
        <taxon>Eukaryota</taxon>
        <taxon>Viridiplantae</taxon>
        <taxon>Streptophyta</taxon>
        <taxon>Embryophyta</taxon>
        <taxon>Tracheophyta</taxon>
        <taxon>Spermatophyta</taxon>
        <taxon>Magnoliopsida</taxon>
        <taxon>Liliopsida</taxon>
        <taxon>Zingiberales</taxon>
        <taxon>Musaceae</taxon>
        <taxon>Ensete</taxon>
    </lineage>
</organism>
<dbReference type="Proteomes" id="UP000287651">
    <property type="component" value="Unassembled WGS sequence"/>
</dbReference>
<gene>
    <name evidence="1" type="ORF">B296_00035440</name>
</gene>
<sequence>MVERCRRVEPERTPRNQLRCREEEGPVGWRLRCCKREALVAKAPPAEVSVVGLDVEKPALFLYDWLELPKKQAAARVSRPRSMVAMQWVCQQLHSSQLAVEAAVADGTVERGRRIDPSKDDDERAQ</sequence>
<evidence type="ECO:0000313" key="1">
    <source>
        <dbReference type="EMBL" id="RRT56253.1"/>
    </source>
</evidence>
<accession>A0A426YX07</accession>
<comment type="caution">
    <text evidence="1">The sequence shown here is derived from an EMBL/GenBank/DDBJ whole genome shotgun (WGS) entry which is preliminary data.</text>
</comment>
<name>A0A426YX07_ENSVE</name>